<name>A0A5J4PBY7_9ZZZZ</name>
<dbReference type="EMBL" id="SNRY01010234">
    <property type="protein sequence ID" value="KAA6306019.1"/>
    <property type="molecule type" value="Genomic_DNA"/>
</dbReference>
<organism evidence="1">
    <name type="scientific">termite gut metagenome</name>
    <dbReference type="NCBI Taxonomy" id="433724"/>
    <lineage>
        <taxon>unclassified sequences</taxon>
        <taxon>metagenomes</taxon>
        <taxon>organismal metagenomes</taxon>
    </lineage>
</organism>
<reference evidence="1" key="1">
    <citation type="submission" date="2019-03" db="EMBL/GenBank/DDBJ databases">
        <title>Single cell metagenomics reveals metabolic interactions within the superorganism composed of flagellate Streblomastix strix and complex community of Bacteroidetes bacteria on its surface.</title>
        <authorList>
            <person name="Treitli S.C."/>
            <person name="Kolisko M."/>
            <person name="Husnik F."/>
            <person name="Keeling P."/>
            <person name="Hampl V."/>
        </authorList>
    </citation>
    <scope>NUCLEOTIDE SEQUENCE</scope>
    <source>
        <strain evidence="1">STM</strain>
    </source>
</reference>
<sequence length="36" mass="4144">MYIQDNFGQVIQKTFSFQNESVKEESKGDDGNPFTD</sequence>
<gene>
    <name evidence="1" type="ORF">EZS27_042325</name>
</gene>
<evidence type="ECO:0000313" key="1">
    <source>
        <dbReference type="EMBL" id="KAA6306019.1"/>
    </source>
</evidence>
<accession>A0A5J4PBY7</accession>
<protein>
    <submittedName>
        <fullName evidence="1">Uncharacterized protein</fullName>
    </submittedName>
</protein>
<proteinExistence type="predicted"/>
<comment type="caution">
    <text evidence="1">The sequence shown here is derived from an EMBL/GenBank/DDBJ whole genome shotgun (WGS) entry which is preliminary data.</text>
</comment>
<dbReference type="AlphaFoldDB" id="A0A5J4PBY7"/>